<sequence length="754" mass="83400">MDVGNSSSSKMDKYWVDSPNQCHYDRNLNFAAIGSEDEEAYSNFSKKTKSARDPQSHRIIEKRRRDRMNNCLADLSRLLPSAYMKKGRGRIEKTEIIEMTIKHMKHLQVHACKEMESCDIAVQMEQLHSNTKSDQYRSGFLECITETVQFIGHHQADHHGPFYPGDDFGSRLVAHLHNHYEKISRGEGTSSETGEYSNGVTAVTLVARTGHPNGAGPPVIDGEDLVNKSPLVCGTTPQGVQDQFKPSNDSTAETDKMKDDRVQGMFNYMNSGSTSTENHRQQHQPPQHSNDNRPTRSSSGSGGDSDESRSNRATRNSDTPSPVNPTTDGSSPTDMDNSSHSGGSNHSSSRSGTSSSQLRQMLLSSSSESSRTKSCSSSSQCSSRSNTTQHSSTDDSNSMYKKFKTNIHQRFTADLEHVFPQSSCVMTPSSGSSASNSLPEQTQQPSHHSLIERNFEQFHGLKRKKSDGDIHRHGNSRYGWNGEIPPPPPPSSPTTRNQRLHSGEIDDSYTIDHTAMQQEQQQSANLQIIQPAENVPIFALHPKGAFYVPMSVELSLVRALFNPPSASNNAQPLLHPVTISVNFGHPSRVLTAASVADTVVSVQQHSSVIQSPVKITKPEPTLLPGLVPVPQIVHHQRHPNPHHQQFDMDPFGTNFSPLPLADDSSLRVSSREHSSRSSLARHHDEQPKMFRPPQREEGGGYAHGSDSRTTREYPIIRSSREHGSRSPAVITANHGTTTHSSRWSHLMAKRTHTP</sequence>
<dbReference type="SUPFAM" id="SSF47459">
    <property type="entry name" value="HLH, helix-loop-helix DNA-binding domain"/>
    <property type="match status" value="1"/>
</dbReference>
<dbReference type="InterPro" id="IPR050370">
    <property type="entry name" value="HES_HEY"/>
</dbReference>
<comment type="subcellular location">
    <subcellularLocation>
        <location evidence="1">Nucleus</location>
    </subcellularLocation>
</comment>
<proteinExistence type="predicted"/>
<feature type="region of interest" description="Disordered" evidence="6">
    <location>
        <begin position="636"/>
        <end position="754"/>
    </location>
</feature>
<dbReference type="SMART" id="SM00511">
    <property type="entry name" value="ORANGE"/>
    <property type="match status" value="1"/>
</dbReference>
<evidence type="ECO:0000256" key="2">
    <source>
        <dbReference type="ARBA" id="ARBA00023015"/>
    </source>
</evidence>
<feature type="domain" description="BHLH" evidence="7">
    <location>
        <begin position="52"/>
        <end position="107"/>
    </location>
</feature>
<dbReference type="Pfam" id="PF00010">
    <property type="entry name" value="HLH"/>
    <property type="match status" value="1"/>
</dbReference>
<protein>
    <submittedName>
        <fullName evidence="9">Uncharacterized protein</fullName>
    </submittedName>
</protein>
<dbReference type="AlphaFoldDB" id="A0AAD5PPW1"/>
<dbReference type="Gene3D" id="4.10.280.10">
    <property type="entry name" value="Helix-loop-helix DNA-binding domain"/>
    <property type="match status" value="1"/>
</dbReference>
<dbReference type="PANTHER" id="PTHR10985">
    <property type="entry name" value="BASIC HELIX-LOOP-HELIX TRANSCRIPTION FACTOR, HES-RELATED"/>
    <property type="match status" value="1"/>
</dbReference>
<feature type="region of interest" description="Disordered" evidence="6">
    <location>
        <begin position="424"/>
        <end position="447"/>
    </location>
</feature>
<feature type="region of interest" description="Disordered" evidence="6">
    <location>
        <begin position="462"/>
        <end position="500"/>
    </location>
</feature>
<dbReference type="GO" id="GO:0005634">
    <property type="term" value="C:nucleus"/>
    <property type="evidence" value="ECO:0007669"/>
    <property type="project" value="UniProtKB-SubCell"/>
</dbReference>
<dbReference type="GO" id="GO:0006355">
    <property type="term" value="P:regulation of DNA-templated transcription"/>
    <property type="evidence" value="ECO:0007669"/>
    <property type="project" value="InterPro"/>
</dbReference>
<keyword evidence="3" id="KW-0238">DNA-binding</keyword>
<feature type="domain" description="Orange" evidence="8">
    <location>
        <begin position="136"/>
        <end position="176"/>
    </location>
</feature>
<dbReference type="Gene3D" id="6.10.250.980">
    <property type="match status" value="1"/>
</dbReference>
<feature type="compositionally biased region" description="Polar residues" evidence="6">
    <location>
        <begin position="235"/>
        <end position="251"/>
    </location>
</feature>
<dbReference type="Proteomes" id="UP000820818">
    <property type="component" value="Linkage Group LG7"/>
</dbReference>
<dbReference type="InterPro" id="IPR011598">
    <property type="entry name" value="bHLH_dom"/>
</dbReference>
<keyword evidence="5" id="KW-0539">Nucleus</keyword>
<evidence type="ECO:0000256" key="3">
    <source>
        <dbReference type="ARBA" id="ARBA00023125"/>
    </source>
</evidence>
<evidence type="ECO:0000256" key="6">
    <source>
        <dbReference type="SAM" id="MobiDB-lite"/>
    </source>
</evidence>
<dbReference type="EMBL" id="WJBH02000007">
    <property type="protein sequence ID" value="KAI9555601.1"/>
    <property type="molecule type" value="Genomic_DNA"/>
</dbReference>
<accession>A0AAD5PPW1</accession>
<feature type="region of interest" description="Disordered" evidence="6">
    <location>
        <begin position="228"/>
        <end position="398"/>
    </location>
</feature>
<feature type="compositionally biased region" description="Basic and acidic residues" evidence="6">
    <location>
        <begin position="253"/>
        <end position="262"/>
    </location>
</feature>
<evidence type="ECO:0000259" key="7">
    <source>
        <dbReference type="PROSITE" id="PS50888"/>
    </source>
</evidence>
<feature type="compositionally biased region" description="Low complexity" evidence="6">
    <location>
        <begin position="338"/>
        <end position="385"/>
    </location>
</feature>
<feature type="compositionally biased region" description="Basic and acidic residues" evidence="6">
    <location>
        <begin position="669"/>
        <end position="698"/>
    </location>
</feature>
<keyword evidence="4" id="KW-0804">Transcription</keyword>
<keyword evidence="10" id="KW-1185">Reference proteome</keyword>
<feature type="compositionally biased region" description="Polar residues" evidence="6">
    <location>
        <begin position="438"/>
        <end position="447"/>
    </location>
</feature>
<gene>
    <name evidence="9" type="ORF">GHT06_018116</name>
</gene>
<dbReference type="InterPro" id="IPR003650">
    <property type="entry name" value="Orange_dom"/>
</dbReference>
<evidence type="ECO:0000256" key="5">
    <source>
        <dbReference type="ARBA" id="ARBA00023242"/>
    </source>
</evidence>
<dbReference type="InterPro" id="IPR036638">
    <property type="entry name" value="HLH_DNA-bd_sf"/>
</dbReference>
<feature type="compositionally biased region" description="Polar residues" evidence="6">
    <location>
        <begin position="733"/>
        <end position="743"/>
    </location>
</feature>
<dbReference type="GO" id="GO:0046983">
    <property type="term" value="F:protein dimerization activity"/>
    <property type="evidence" value="ECO:0007669"/>
    <property type="project" value="InterPro"/>
</dbReference>
<evidence type="ECO:0000313" key="10">
    <source>
        <dbReference type="Proteomes" id="UP000820818"/>
    </source>
</evidence>
<evidence type="ECO:0000256" key="1">
    <source>
        <dbReference type="ARBA" id="ARBA00004123"/>
    </source>
</evidence>
<dbReference type="Pfam" id="PF07527">
    <property type="entry name" value="Hairy_orange"/>
    <property type="match status" value="1"/>
</dbReference>
<dbReference type="PROSITE" id="PS51054">
    <property type="entry name" value="ORANGE"/>
    <property type="match status" value="1"/>
</dbReference>
<feature type="compositionally biased region" description="Polar residues" evidence="6">
    <location>
        <begin position="386"/>
        <end position="398"/>
    </location>
</feature>
<evidence type="ECO:0000259" key="8">
    <source>
        <dbReference type="PROSITE" id="PS51054"/>
    </source>
</evidence>
<dbReference type="PROSITE" id="PS50888">
    <property type="entry name" value="BHLH"/>
    <property type="match status" value="1"/>
</dbReference>
<dbReference type="GO" id="GO:0003677">
    <property type="term" value="F:DNA binding"/>
    <property type="evidence" value="ECO:0007669"/>
    <property type="project" value="UniProtKB-KW"/>
</dbReference>
<dbReference type="FunFam" id="4.10.280.10:FF:000079">
    <property type="entry name" value="CLUMA_CG001539, isoform A"/>
    <property type="match status" value="1"/>
</dbReference>
<keyword evidence="2" id="KW-0805">Transcription regulation</keyword>
<comment type="caution">
    <text evidence="9">The sequence shown here is derived from an EMBL/GenBank/DDBJ whole genome shotgun (WGS) entry which is preliminary data.</text>
</comment>
<dbReference type="CDD" id="cd11440">
    <property type="entry name" value="bHLH-O_Cwo_like"/>
    <property type="match status" value="1"/>
</dbReference>
<name>A0AAD5PPW1_9CRUS</name>
<feature type="compositionally biased region" description="Polar residues" evidence="6">
    <location>
        <begin position="311"/>
        <end position="336"/>
    </location>
</feature>
<organism evidence="9 10">
    <name type="scientific">Daphnia sinensis</name>
    <dbReference type="NCBI Taxonomy" id="1820382"/>
    <lineage>
        <taxon>Eukaryota</taxon>
        <taxon>Metazoa</taxon>
        <taxon>Ecdysozoa</taxon>
        <taxon>Arthropoda</taxon>
        <taxon>Crustacea</taxon>
        <taxon>Branchiopoda</taxon>
        <taxon>Diplostraca</taxon>
        <taxon>Cladocera</taxon>
        <taxon>Anomopoda</taxon>
        <taxon>Daphniidae</taxon>
        <taxon>Daphnia</taxon>
        <taxon>Daphnia similis group</taxon>
    </lineage>
</organism>
<dbReference type="SUPFAM" id="SSF158457">
    <property type="entry name" value="Orange domain-like"/>
    <property type="match status" value="1"/>
</dbReference>
<reference evidence="9 10" key="1">
    <citation type="submission" date="2022-05" db="EMBL/GenBank/DDBJ databases">
        <title>A multi-omics perspective on studying reproductive biology in Daphnia sinensis.</title>
        <authorList>
            <person name="Jia J."/>
        </authorList>
    </citation>
    <scope>NUCLEOTIDE SEQUENCE [LARGE SCALE GENOMIC DNA]</scope>
    <source>
        <strain evidence="9 10">WSL</strain>
    </source>
</reference>
<dbReference type="SMART" id="SM00353">
    <property type="entry name" value="HLH"/>
    <property type="match status" value="1"/>
</dbReference>
<evidence type="ECO:0000313" key="9">
    <source>
        <dbReference type="EMBL" id="KAI9555601.1"/>
    </source>
</evidence>
<evidence type="ECO:0000256" key="4">
    <source>
        <dbReference type="ARBA" id="ARBA00023163"/>
    </source>
</evidence>